<dbReference type="Proteomes" id="UP000059574">
    <property type="component" value="Chromosome"/>
</dbReference>
<reference evidence="2" key="1">
    <citation type="submission" date="2015-11" db="EMBL/GenBank/DDBJ databases">
        <authorList>
            <person name="Kumar R."/>
            <person name="Singh D."/>
            <person name="Swarnkar M.K."/>
            <person name="Singh A.K."/>
            <person name="Kumar S."/>
        </authorList>
    </citation>
    <scope>NUCLEOTIDE SEQUENCE [LARGE SCALE GENOMIC DNA]</scope>
    <source>
        <strain evidence="2">ERGS4:06</strain>
    </source>
</reference>
<organism evidence="1 2">
    <name type="scientific">Arthrobacter alpinus</name>
    <dbReference type="NCBI Taxonomy" id="656366"/>
    <lineage>
        <taxon>Bacteria</taxon>
        <taxon>Bacillati</taxon>
        <taxon>Actinomycetota</taxon>
        <taxon>Actinomycetes</taxon>
        <taxon>Micrococcales</taxon>
        <taxon>Micrococcaceae</taxon>
        <taxon>Arthrobacter</taxon>
    </lineage>
</organism>
<name>A0A0S2LVK8_9MICC</name>
<dbReference type="EMBL" id="CP013200">
    <property type="protein sequence ID" value="ALO65501.1"/>
    <property type="molecule type" value="Genomic_DNA"/>
</dbReference>
<dbReference type="AlphaFoldDB" id="A0A0S2LVK8"/>
<evidence type="ECO:0000313" key="1">
    <source>
        <dbReference type="EMBL" id="ALO65501.1"/>
    </source>
</evidence>
<proteinExistence type="predicted"/>
<sequence>MTVGCGAFDDGAWLAFPLRLPVGDGKAAVGSVGTAGMDGIGPVAVAVGAVELDELAGVAVLTGGVDVQPLSRRGAPATSAKNESLPVRRMAASLCSLWRWLSAATCPIAPKLWRNSMPG</sequence>
<reference evidence="1 2" key="2">
    <citation type="journal article" date="2016" name="J. Biotechnol.">
        <title>Complete genome sequence of Arthrobacter alpinus ERGS4:06, a yellow pigmented bacterium tolerant to cold and radiations isolated from Sikkim Himalaya.</title>
        <authorList>
            <person name="Kumar R."/>
            <person name="Singh D."/>
            <person name="Swarnkar M.K."/>
            <person name="Singh A.K."/>
            <person name="Kumar S."/>
        </authorList>
    </citation>
    <scope>NUCLEOTIDE SEQUENCE [LARGE SCALE GENOMIC DNA]</scope>
    <source>
        <strain evidence="1 2">ERGS4:06</strain>
    </source>
</reference>
<gene>
    <name evidence="1" type="ORF">AS189_02080</name>
</gene>
<protein>
    <submittedName>
        <fullName evidence="1">Uncharacterized protein</fullName>
    </submittedName>
</protein>
<accession>A0A0S2LVK8</accession>
<evidence type="ECO:0000313" key="2">
    <source>
        <dbReference type="Proteomes" id="UP000059574"/>
    </source>
</evidence>